<dbReference type="InterPro" id="IPR011650">
    <property type="entry name" value="Peptidase_M20_dimer"/>
</dbReference>
<dbReference type="AlphaFoldDB" id="A0A4R9GGE1"/>
<keyword evidence="6" id="KW-0812">Transmembrane</keyword>
<dbReference type="PANTHER" id="PTHR43808:SF8">
    <property type="entry name" value="PEPTIDASE M20 DIMERISATION DOMAIN-CONTAINING PROTEIN"/>
    <property type="match status" value="1"/>
</dbReference>
<accession>A0A4R9GGE1</accession>
<keyword evidence="4 8" id="KW-0378">Hydrolase</keyword>
<evidence type="ECO:0000256" key="3">
    <source>
        <dbReference type="ARBA" id="ARBA00022723"/>
    </source>
</evidence>
<evidence type="ECO:0000313" key="8">
    <source>
        <dbReference type="EMBL" id="TGK11750.1"/>
    </source>
</evidence>
<dbReference type="EMBL" id="RQET01000004">
    <property type="protein sequence ID" value="TGK11750.1"/>
    <property type="molecule type" value="Genomic_DNA"/>
</dbReference>
<dbReference type="InterPro" id="IPR001261">
    <property type="entry name" value="ArgE/DapE_CS"/>
</dbReference>
<dbReference type="Gene3D" id="3.30.70.360">
    <property type="match status" value="1"/>
</dbReference>
<feature type="domain" description="Peptidase M20 dimerisation" evidence="7">
    <location>
        <begin position="234"/>
        <end position="380"/>
    </location>
</feature>
<keyword evidence="3" id="KW-0479">Metal-binding</keyword>
<dbReference type="InterPro" id="IPR002933">
    <property type="entry name" value="Peptidase_M20"/>
</dbReference>
<evidence type="ECO:0000259" key="7">
    <source>
        <dbReference type="Pfam" id="PF07687"/>
    </source>
</evidence>
<reference evidence="8" key="1">
    <citation type="journal article" date="2019" name="PLoS Negl. Trop. Dis.">
        <title>Revisiting the worldwide diversity of Leptospira species in the environment.</title>
        <authorList>
            <person name="Vincent A.T."/>
            <person name="Schiettekatte O."/>
            <person name="Bourhy P."/>
            <person name="Veyrier F.J."/>
            <person name="Picardeau M."/>
        </authorList>
    </citation>
    <scope>NUCLEOTIDE SEQUENCE [LARGE SCALE GENOMIC DNA]</scope>
    <source>
        <strain evidence="8">SSW15</strain>
    </source>
</reference>
<dbReference type="InterPro" id="IPR050072">
    <property type="entry name" value="Peptidase_M20A"/>
</dbReference>
<proteinExistence type="inferred from homology"/>
<comment type="caution">
    <text evidence="8">The sequence shown here is derived from an EMBL/GenBank/DDBJ whole genome shotgun (WGS) entry which is preliminary data.</text>
</comment>
<protein>
    <submittedName>
        <fullName evidence="8">M20/M25/M40 family metallo-hydrolase</fullName>
    </submittedName>
</protein>
<evidence type="ECO:0000256" key="1">
    <source>
        <dbReference type="ARBA" id="ARBA00001947"/>
    </source>
</evidence>
<evidence type="ECO:0000313" key="9">
    <source>
        <dbReference type="Proteomes" id="UP000298458"/>
    </source>
</evidence>
<organism evidence="8 9">
    <name type="scientific">Leptospira fletcheri</name>
    <dbReference type="NCBI Taxonomy" id="2484981"/>
    <lineage>
        <taxon>Bacteria</taxon>
        <taxon>Pseudomonadati</taxon>
        <taxon>Spirochaetota</taxon>
        <taxon>Spirochaetia</taxon>
        <taxon>Leptospirales</taxon>
        <taxon>Leptospiraceae</taxon>
        <taxon>Leptospira</taxon>
    </lineage>
</organism>
<dbReference type="Proteomes" id="UP000298458">
    <property type="component" value="Unassembled WGS sequence"/>
</dbReference>
<dbReference type="SUPFAM" id="SSF53187">
    <property type="entry name" value="Zn-dependent exopeptidases"/>
    <property type="match status" value="1"/>
</dbReference>
<keyword evidence="6" id="KW-1133">Transmembrane helix</keyword>
<comment type="similarity">
    <text evidence="2">Belongs to the peptidase M20A family.</text>
</comment>
<dbReference type="Pfam" id="PF01546">
    <property type="entry name" value="Peptidase_M20"/>
    <property type="match status" value="1"/>
</dbReference>
<evidence type="ECO:0000256" key="5">
    <source>
        <dbReference type="ARBA" id="ARBA00022833"/>
    </source>
</evidence>
<dbReference type="PROSITE" id="PS00759">
    <property type="entry name" value="ARGE_DAPE_CPG2_2"/>
    <property type="match status" value="1"/>
</dbReference>
<comment type="cofactor">
    <cofactor evidence="1">
        <name>Zn(2+)</name>
        <dbReference type="ChEBI" id="CHEBI:29105"/>
    </cofactor>
</comment>
<dbReference type="GO" id="GO:0046872">
    <property type="term" value="F:metal ion binding"/>
    <property type="evidence" value="ECO:0007669"/>
    <property type="project" value="UniProtKB-KW"/>
</dbReference>
<dbReference type="Gene3D" id="3.40.630.10">
    <property type="entry name" value="Zn peptidases"/>
    <property type="match status" value="1"/>
</dbReference>
<sequence length="489" mass="53817">MSLRKIGFGILGSLGIFLLYTILITERGTHPVPPRAPEVPNIDYGALSEQAAKDLQSYIRIATVRGREKEGALFLKSILDKRGIASRVIEFPGKADRASLVAEIKGKDRTKGGLILTNHIDVVEADPKEWTEPPFAGIRNGERIYGRGAVDVKGLGIMQLYAFFLVHEKKIPLTNNLMFLALADEESRSLHGARFLIKEHRELFNGYEYVLNEGGTGTRDIAIKGSKIFNIQHAEKGAVWLDLKTKADPGHGSTPPLKYAAKSMVDFLEELQKLGDKTMIGEEAAAFFFSIGDLSPFPNSFVLKRSRNPLLFLILKGVIQSNRHLRAMTRNTVSITGIDSHQAGINVITSETTGSVDIRILPGQDEKKIFQEIKTLGEKYNVEVSARHLEPGTISPMDSPLFRILAGVAMSVEPGSVTAPFLSPGTTDSSYMRAIGLKCYGLIPALLTSDEIDGIHGKNESMTVTQLKTGIQILFRTVVEYNYVAKEKH</sequence>
<evidence type="ECO:0000256" key="2">
    <source>
        <dbReference type="ARBA" id="ARBA00006247"/>
    </source>
</evidence>
<evidence type="ECO:0000256" key="6">
    <source>
        <dbReference type="SAM" id="Phobius"/>
    </source>
</evidence>
<keyword evidence="5" id="KW-0862">Zinc</keyword>
<dbReference type="PANTHER" id="PTHR43808">
    <property type="entry name" value="ACETYLORNITHINE DEACETYLASE"/>
    <property type="match status" value="1"/>
</dbReference>
<dbReference type="SUPFAM" id="SSF55031">
    <property type="entry name" value="Bacterial exopeptidase dimerisation domain"/>
    <property type="match status" value="1"/>
</dbReference>
<dbReference type="GO" id="GO:0016787">
    <property type="term" value="F:hydrolase activity"/>
    <property type="evidence" value="ECO:0007669"/>
    <property type="project" value="UniProtKB-KW"/>
</dbReference>
<keyword evidence="9" id="KW-1185">Reference proteome</keyword>
<name>A0A4R9GGE1_9LEPT</name>
<feature type="transmembrane region" description="Helical" evidence="6">
    <location>
        <begin position="6"/>
        <end position="25"/>
    </location>
</feature>
<gene>
    <name evidence="8" type="ORF">EHO60_05510</name>
</gene>
<dbReference type="OrthoDB" id="9792335at2"/>
<dbReference type="RefSeq" id="WP_135767154.1">
    <property type="nucleotide sequence ID" value="NZ_RQET01000004.1"/>
</dbReference>
<keyword evidence="6" id="KW-0472">Membrane</keyword>
<evidence type="ECO:0000256" key="4">
    <source>
        <dbReference type="ARBA" id="ARBA00022801"/>
    </source>
</evidence>
<dbReference type="Pfam" id="PF07687">
    <property type="entry name" value="M20_dimer"/>
    <property type="match status" value="1"/>
</dbReference>
<dbReference type="Gene3D" id="1.10.150.900">
    <property type="match status" value="1"/>
</dbReference>
<dbReference type="InterPro" id="IPR036264">
    <property type="entry name" value="Bact_exopeptidase_dim_dom"/>
</dbReference>